<keyword evidence="3" id="KW-0964">Secreted</keyword>
<evidence type="ECO:0000256" key="3">
    <source>
        <dbReference type="ARBA" id="ARBA00022512"/>
    </source>
</evidence>
<evidence type="ECO:0000256" key="2">
    <source>
        <dbReference type="ARBA" id="ARBA00008834"/>
    </source>
</evidence>
<keyword evidence="5 6" id="KW-0326">Glycosidase</keyword>
<evidence type="ECO:0000256" key="4">
    <source>
        <dbReference type="ARBA" id="ARBA00022801"/>
    </source>
</evidence>
<feature type="chain" id="PRO_5021217254" evidence="7">
    <location>
        <begin position="29"/>
        <end position="938"/>
    </location>
</feature>
<feature type="signal peptide" evidence="7">
    <location>
        <begin position="1"/>
        <end position="28"/>
    </location>
</feature>
<evidence type="ECO:0000256" key="1">
    <source>
        <dbReference type="ARBA" id="ARBA00004191"/>
    </source>
</evidence>
<dbReference type="Gene3D" id="2.160.20.10">
    <property type="entry name" value="Single-stranded right-handed beta-helix, Pectin lyase-like"/>
    <property type="match status" value="2"/>
</dbReference>
<dbReference type="InterPro" id="IPR006626">
    <property type="entry name" value="PbH1"/>
</dbReference>
<reference evidence="8" key="1">
    <citation type="journal article" date="2019" name="Science">
        <title>Mutation of a bHLH transcription factor allowed almond domestication.</title>
        <authorList>
            <person name="Sanchez-Perez R."/>
            <person name="Pavan S."/>
            <person name="Mazzeo R."/>
            <person name="Moldovan C."/>
            <person name="Aiese Cigliano R."/>
            <person name="Del Cueto J."/>
            <person name="Ricciardi F."/>
            <person name="Lotti C."/>
            <person name="Ricciardi L."/>
            <person name="Dicenta F."/>
            <person name="Lopez-Marques R.L."/>
            <person name="Lindberg Moller B."/>
        </authorList>
    </citation>
    <scope>NUCLEOTIDE SEQUENCE</scope>
</reference>
<dbReference type="AlphaFoldDB" id="A0A4Y1R2L2"/>
<dbReference type="InterPro" id="IPR000743">
    <property type="entry name" value="Glyco_hydro_28"/>
</dbReference>
<dbReference type="GO" id="GO:0004650">
    <property type="term" value="F:polygalacturonase activity"/>
    <property type="evidence" value="ECO:0007669"/>
    <property type="project" value="InterPro"/>
</dbReference>
<name>A0A4Y1R2L2_PRUDU</name>
<dbReference type="GO" id="GO:0016829">
    <property type="term" value="F:lyase activity"/>
    <property type="evidence" value="ECO:0007669"/>
    <property type="project" value="UniProtKB-KW"/>
</dbReference>
<dbReference type="InterPro" id="IPR011050">
    <property type="entry name" value="Pectin_lyase_fold/virulence"/>
</dbReference>
<dbReference type="PANTHER" id="PTHR31339:SF12">
    <property type="entry name" value="ENDO-POLYGALACTURONASE-LIKE PROTEIN"/>
    <property type="match status" value="1"/>
</dbReference>
<sequence>MDGKSKMSNVSGAIFFILGLFFLRAAECRTPANGGTVKYSALNCRKHSALLTDFGAVGDGKTSNTKAFKAAIHHLSQNASEGGAQLIVPPGKWLTGSFNLTSHFTLFLHKDAVILATQDESEWPLVSALPSYGRGRDAPGGRFSSLIFGTNLTDVVITGNNGTIDGQGASWWKKFKAGQLNETRPYMIEIMYSNQIQISNLTLVNSPSWFVHPTYSSNITIHGLTILAPIDSPNTDGINPDSCSQTRIEDCFIVSGDDCIAVKSGWDQYGIKVGIPTEHLVIRRLTCISPDSATIALGSEMSGGIRDVRAEDITALSTQSSVRIKTAQGRGGYVKDIFVRRMTLKTMKYVFWMTGSYGSHPDPGFDPKALPLIQNINYKQVEAENVTYSARLEGIPNDHFKGICISNVTITLTEKPKKLQWNCTDIAGVTSNVTPMACDLLPESKEVVDCPFPEDRLAIEDVKPMEGKSKMSKLSGAIFFILGLFFLRAAECRTPANWGTVKYSALSCRKHSALLTDFGAVGDGKTSNTKAFKAAIHHLSQSASDGGAQLIVPPGKWLTGSFNLTSHFTLFLHKDAVILATQDESEWPLVSVLPSYGRGRDAPGGRLSSLIFGTNLTDVIITGNNGTIDGQGASWWKKFKAGQLNETRPYMIEIMYSNQIQISNLTLVNSPSWFVHPIYSSNITIQGLTILAPINSPNTDGIDPDSCSQTRIEDCFIVSGDDCIAVKSGWDQYGIKVGIPTEHLVIRRLTCISPDSATIALGSEMSGGIRDVRAEDITALSTQSSVRIKTSQGRGGYVKDIFVRRMTLKTMKYVFWMTGSYGSHPDPGFDPKALPLIQNINYKQIKAENVTYSARLEGIPNDHFKGICISNVTITLTEKPKKLQWNCTDIAGVTSNVTPKACDLLPEKKEIIDCTFPEDRLAIEDVKLVTCSASLPIF</sequence>
<dbReference type="GO" id="GO:0005975">
    <property type="term" value="P:carbohydrate metabolic process"/>
    <property type="evidence" value="ECO:0007669"/>
    <property type="project" value="InterPro"/>
</dbReference>
<dbReference type="InterPro" id="IPR012334">
    <property type="entry name" value="Pectin_lyas_fold"/>
</dbReference>
<evidence type="ECO:0000256" key="7">
    <source>
        <dbReference type="SAM" id="SignalP"/>
    </source>
</evidence>
<dbReference type="SMART" id="SM00710">
    <property type="entry name" value="PbH1"/>
    <property type="match status" value="4"/>
</dbReference>
<dbReference type="PANTHER" id="PTHR31339">
    <property type="entry name" value="PECTIN LYASE-RELATED"/>
    <property type="match status" value="1"/>
</dbReference>
<keyword evidence="4 6" id="KW-0378">Hydrolase</keyword>
<accession>A0A4Y1R2L2</accession>
<dbReference type="EMBL" id="AP019298">
    <property type="protein sequence ID" value="BBG98324.1"/>
    <property type="molecule type" value="Genomic_DNA"/>
</dbReference>
<evidence type="ECO:0000256" key="5">
    <source>
        <dbReference type="ARBA" id="ARBA00023295"/>
    </source>
</evidence>
<keyword evidence="3" id="KW-0134">Cell wall</keyword>
<dbReference type="SUPFAM" id="SSF51126">
    <property type="entry name" value="Pectin lyase-like"/>
    <property type="match status" value="2"/>
</dbReference>
<comment type="subcellular location">
    <subcellularLocation>
        <location evidence="1">Secreted</location>
        <location evidence="1">Cell wall</location>
    </subcellularLocation>
</comment>
<protein>
    <submittedName>
        <fullName evidence="8">Pectin lyase-like superfamily protein</fullName>
    </submittedName>
</protein>
<keyword evidence="7" id="KW-0732">Signal</keyword>
<dbReference type="Pfam" id="PF00295">
    <property type="entry name" value="Glyco_hydro_28"/>
    <property type="match status" value="2"/>
</dbReference>
<gene>
    <name evidence="8" type="ORF">Prudu_007697</name>
</gene>
<keyword evidence="8" id="KW-0456">Lyase</keyword>
<organism evidence="8">
    <name type="scientific">Prunus dulcis</name>
    <name type="common">Almond</name>
    <name type="synonym">Amygdalus dulcis</name>
    <dbReference type="NCBI Taxonomy" id="3755"/>
    <lineage>
        <taxon>Eukaryota</taxon>
        <taxon>Viridiplantae</taxon>
        <taxon>Streptophyta</taxon>
        <taxon>Embryophyta</taxon>
        <taxon>Tracheophyta</taxon>
        <taxon>Spermatophyta</taxon>
        <taxon>Magnoliopsida</taxon>
        <taxon>eudicotyledons</taxon>
        <taxon>Gunneridae</taxon>
        <taxon>Pentapetalae</taxon>
        <taxon>rosids</taxon>
        <taxon>fabids</taxon>
        <taxon>Rosales</taxon>
        <taxon>Rosaceae</taxon>
        <taxon>Amygdaloideae</taxon>
        <taxon>Amygdaleae</taxon>
        <taxon>Prunus</taxon>
    </lineage>
</organism>
<proteinExistence type="inferred from homology"/>
<evidence type="ECO:0000256" key="6">
    <source>
        <dbReference type="RuleBase" id="RU361169"/>
    </source>
</evidence>
<comment type="similarity">
    <text evidence="2 6">Belongs to the glycosyl hydrolase 28 family.</text>
</comment>
<dbReference type="InterPro" id="IPR051801">
    <property type="entry name" value="GH28_Enzymes"/>
</dbReference>
<evidence type="ECO:0000313" key="8">
    <source>
        <dbReference type="EMBL" id="BBG98324.1"/>
    </source>
</evidence>